<evidence type="ECO:0000313" key="8">
    <source>
        <dbReference type="RefSeq" id="XP_010767531.1"/>
    </source>
</evidence>
<feature type="compositionally biased region" description="Polar residues" evidence="6">
    <location>
        <begin position="1167"/>
        <end position="1184"/>
    </location>
</feature>
<feature type="compositionally biased region" description="Polar residues" evidence="6">
    <location>
        <begin position="1128"/>
        <end position="1142"/>
    </location>
</feature>
<feature type="compositionally biased region" description="Polar residues" evidence="6">
    <location>
        <begin position="1041"/>
        <end position="1051"/>
    </location>
</feature>
<feature type="compositionally biased region" description="Polar residues" evidence="6">
    <location>
        <begin position="677"/>
        <end position="739"/>
    </location>
</feature>
<keyword evidence="4" id="KW-0472">Membrane</keyword>
<dbReference type="Proteomes" id="UP000504611">
    <property type="component" value="Unplaced"/>
</dbReference>
<feature type="compositionally biased region" description="Low complexity" evidence="6">
    <location>
        <begin position="1323"/>
        <end position="1338"/>
    </location>
</feature>
<feature type="compositionally biased region" description="Polar residues" evidence="6">
    <location>
        <begin position="1254"/>
        <end position="1311"/>
    </location>
</feature>
<feature type="coiled-coil region" evidence="5">
    <location>
        <begin position="3055"/>
        <end position="3109"/>
    </location>
</feature>
<feature type="region of interest" description="Disordered" evidence="6">
    <location>
        <begin position="1561"/>
        <end position="1600"/>
    </location>
</feature>
<dbReference type="Gene3D" id="1.20.58.60">
    <property type="match status" value="4"/>
</dbReference>
<dbReference type="KEGG" id="ncc:104943765"/>
<keyword evidence="2" id="KW-0597">Phosphoprotein</keyword>
<feature type="compositionally biased region" description="Pro residues" evidence="6">
    <location>
        <begin position="1212"/>
        <end position="1224"/>
    </location>
</feature>
<evidence type="ECO:0000256" key="2">
    <source>
        <dbReference type="ARBA" id="ARBA00022553"/>
    </source>
</evidence>
<feature type="compositionally biased region" description="Low complexity" evidence="6">
    <location>
        <begin position="1052"/>
        <end position="1072"/>
    </location>
</feature>
<feature type="compositionally biased region" description="Low complexity" evidence="6">
    <location>
        <begin position="814"/>
        <end position="830"/>
    </location>
</feature>
<keyword evidence="3" id="KW-0677">Repeat</keyword>
<accession>A0A6I9MZX3</accession>
<proteinExistence type="predicted"/>
<keyword evidence="7" id="KW-1185">Reference proteome</keyword>
<name>A0A6I9MZX3_9TELE</name>
<feature type="compositionally biased region" description="Pro residues" evidence="6">
    <location>
        <begin position="1073"/>
        <end position="1087"/>
    </location>
</feature>
<feature type="region of interest" description="Disordered" evidence="6">
    <location>
        <begin position="646"/>
        <end position="1338"/>
    </location>
</feature>
<feature type="non-terminal residue" evidence="8">
    <location>
        <position position="3582"/>
    </location>
</feature>
<dbReference type="SUPFAM" id="SSF46966">
    <property type="entry name" value="Spectrin repeat"/>
    <property type="match status" value="3"/>
</dbReference>
<evidence type="ECO:0000256" key="3">
    <source>
        <dbReference type="ARBA" id="ARBA00022737"/>
    </source>
</evidence>
<dbReference type="RefSeq" id="XP_010767531.1">
    <property type="nucleotide sequence ID" value="XM_010769229.1"/>
</dbReference>
<evidence type="ECO:0000256" key="5">
    <source>
        <dbReference type="SAM" id="Coils"/>
    </source>
</evidence>
<feature type="non-terminal residue" evidence="8">
    <location>
        <position position="1"/>
    </location>
</feature>
<keyword evidence="5" id="KW-0175">Coiled coil</keyword>
<feature type="compositionally biased region" description="Polar residues" evidence="6">
    <location>
        <begin position="522"/>
        <end position="566"/>
    </location>
</feature>
<feature type="compositionally biased region" description="Polar residues" evidence="6">
    <location>
        <begin position="970"/>
        <end position="986"/>
    </location>
</feature>
<feature type="coiled-coil region" evidence="5">
    <location>
        <begin position="2277"/>
        <end position="2304"/>
    </location>
</feature>
<dbReference type="InterPro" id="IPR018159">
    <property type="entry name" value="Spectrin/alpha-actinin"/>
</dbReference>
<comment type="subcellular location">
    <subcellularLocation>
        <location evidence="1">Endomembrane system</location>
    </subcellularLocation>
</comment>
<feature type="region of interest" description="Disordered" evidence="6">
    <location>
        <begin position="3142"/>
        <end position="3172"/>
    </location>
</feature>
<feature type="compositionally biased region" description="Polar residues" evidence="6">
    <location>
        <begin position="371"/>
        <end position="397"/>
    </location>
</feature>
<feature type="compositionally biased region" description="Polar residues" evidence="6">
    <location>
        <begin position="773"/>
        <end position="794"/>
    </location>
</feature>
<feature type="compositionally biased region" description="Basic and acidic residues" evidence="6">
    <location>
        <begin position="224"/>
        <end position="234"/>
    </location>
</feature>
<feature type="compositionally biased region" description="Polar residues" evidence="6">
    <location>
        <begin position="1561"/>
        <end position="1570"/>
    </location>
</feature>
<gene>
    <name evidence="8" type="primary">LOC104943765</name>
</gene>
<feature type="region of interest" description="Disordered" evidence="6">
    <location>
        <begin position="479"/>
        <end position="576"/>
    </location>
</feature>
<feature type="compositionally biased region" description="Low complexity" evidence="6">
    <location>
        <begin position="310"/>
        <end position="346"/>
    </location>
</feature>
<feature type="coiled-coil region" evidence="5">
    <location>
        <begin position="3458"/>
        <end position="3492"/>
    </location>
</feature>
<evidence type="ECO:0000256" key="6">
    <source>
        <dbReference type="SAM" id="MobiDB-lite"/>
    </source>
</evidence>
<feature type="coiled-coil region" evidence="5">
    <location>
        <begin position="2632"/>
        <end position="2659"/>
    </location>
</feature>
<evidence type="ECO:0000256" key="1">
    <source>
        <dbReference type="ARBA" id="ARBA00004308"/>
    </source>
</evidence>
<feature type="compositionally biased region" description="Polar residues" evidence="6">
    <location>
        <begin position="842"/>
        <end position="868"/>
    </location>
</feature>
<organism evidence="7 8">
    <name type="scientific">Notothenia coriiceps</name>
    <name type="common">black rockcod</name>
    <dbReference type="NCBI Taxonomy" id="8208"/>
    <lineage>
        <taxon>Eukaryota</taxon>
        <taxon>Metazoa</taxon>
        <taxon>Chordata</taxon>
        <taxon>Craniata</taxon>
        <taxon>Vertebrata</taxon>
        <taxon>Euteleostomi</taxon>
        <taxon>Actinopterygii</taxon>
        <taxon>Neopterygii</taxon>
        <taxon>Teleostei</taxon>
        <taxon>Neoteleostei</taxon>
        <taxon>Acanthomorphata</taxon>
        <taxon>Eupercaria</taxon>
        <taxon>Perciformes</taxon>
        <taxon>Notothenioidei</taxon>
        <taxon>Nototheniidae</taxon>
        <taxon>Notothenia</taxon>
    </lineage>
</organism>
<dbReference type="OrthoDB" id="18853at2759"/>
<reference evidence="8" key="1">
    <citation type="submission" date="2025-08" db="UniProtKB">
        <authorList>
            <consortium name="RefSeq"/>
        </authorList>
    </citation>
    <scope>IDENTIFICATION</scope>
    <source>
        <tissue evidence="8">Muscle</tissue>
    </source>
</reference>
<feature type="compositionally biased region" description="Polar residues" evidence="6">
    <location>
        <begin position="415"/>
        <end position="431"/>
    </location>
</feature>
<protein>
    <submittedName>
        <fullName evidence="8">Nesprin-2-like</fullName>
    </submittedName>
</protein>
<feature type="coiled-coil region" evidence="5">
    <location>
        <begin position="1770"/>
        <end position="1829"/>
    </location>
</feature>
<feature type="compositionally biased region" description="Low complexity" evidence="6">
    <location>
        <begin position="743"/>
        <end position="772"/>
    </location>
</feature>
<feature type="compositionally biased region" description="Basic and acidic residues" evidence="6">
    <location>
        <begin position="360"/>
        <end position="370"/>
    </location>
</feature>
<evidence type="ECO:0000256" key="4">
    <source>
        <dbReference type="ARBA" id="ARBA00023136"/>
    </source>
</evidence>
<feature type="compositionally biased region" description="Polar residues" evidence="6">
    <location>
        <begin position="880"/>
        <end position="901"/>
    </location>
</feature>
<feature type="compositionally biased region" description="Low complexity" evidence="6">
    <location>
        <begin position="1088"/>
        <end position="1126"/>
    </location>
</feature>
<feature type="region of interest" description="Disordered" evidence="6">
    <location>
        <begin position="201"/>
        <end position="249"/>
    </location>
</feature>
<feature type="compositionally biased region" description="Polar residues" evidence="6">
    <location>
        <begin position="438"/>
        <end position="447"/>
    </location>
</feature>
<dbReference type="PANTHER" id="PTHR14514:SF4">
    <property type="entry name" value="NESPRIN-2"/>
    <property type="match status" value="1"/>
</dbReference>
<dbReference type="GeneID" id="104943765"/>
<feature type="compositionally biased region" description="Basic and acidic residues" evidence="6">
    <location>
        <begin position="1583"/>
        <end position="1593"/>
    </location>
</feature>
<feature type="compositionally biased region" description="Pro residues" evidence="6">
    <location>
        <begin position="950"/>
        <end position="960"/>
    </location>
</feature>
<feature type="compositionally biased region" description="Low complexity" evidence="6">
    <location>
        <begin position="567"/>
        <end position="576"/>
    </location>
</feature>
<dbReference type="PANTHER" id="PTHR14514">
    <property type="entry name" value="PKA ANCHORING PROTEIN"/>
    <property type="match status" value="1"/>
</dbReference>
<feature type="compositionally biased region" description="Polar residues" evidence="6">
    <location>
        <begin position="932"/>
        <end position="942"/>
    </location>
</feature>
<dbReference type="SMART" id="SM00150">
    <property type="entry name" value="SPEC"/>
    <property type="match status" value="3"/>
</dbReference>
<feature type="compositionally biased region" description="Polar residues" evidence="6">
    <location>
        <begin position="1196"/>
        <end position="1207"/>
    </location>
</feature>
<evidence type="ECO:0000313" key="7">
    <source>
        <dbReference type="Proteomes" id="UP000504611"/>
    </source>
</evidence>
<feature type="region of interest" description="Disordered" evidence="6">
    <location>
        <begin position="310"/>
        <end position="466"/>
    </location>
</feature>
<sequence length="3582" mass="403980">DSVAEPTDDVQARPQDIQPLIKEATLLLKEPLETMAGPLRTYRKRIQFMTRKIKEVDLEALAPSPECPAEQLQKLKFAIPEVMQTLFEAEQVCAELQHSVSGLDSRLAELLHWESEARELYQLLRAAERQPQRGQNPRASVLISRGLQLEGQVVTEEQDLQMMVMTSQKNSPMQYLHASAMQDRVRAAVAQSQEAVGMLSSLGARRDRSRSPPEGSPPSKVFKQAKEKPQHLRQSESVSWSTKQPEKELVQSHGTFVPKIVVQEYRETKVTSPPLPYSYAEALMQTRTKSPPEVQHQAWTEKTLQKQQQTLEHGSIQQQQLMQQQQQQQELQQQEPMQTLPQLQQPKQKKQQVEQQVEVVIDRQTPDPHDQTSFQQAPSKKPLPSNQELQSRKTQALKNRPWLQKPASGEHTTPEPDSTQETTAPRQTQPQSDKETARTVQVVSQQTNRGNNKKRKVKSNNNHNNNWSNRELLLQLLLQQQQQQQQQEKQPQPIVGQAQPDSDSKAKSQSVAMVLPHPQGKAQIQSQTKTMVQSKSQPVVQMQSTSVSHSTTDSEQQLRTMSETKVSQGQSQTQGLLQSHGLIKTQVQTQSQTYASAGSQMSLQPQGVAHGPTVAQVQALAQVRPSSPMQAPLQGQIQYPVPSHIQLRSHSQSWAPVRTPSPKPPTPSQTQTHSQSMAQFPTYPQSMPQPQIHPQSMPQPQIHPQSMPQPQIHSQSMPQSQTHPQSMAQPQIHPQSMAQPQIHPQSMPQSQTHPQSMPQSPTQPQSMPQSPTYHQSMPQSPTYHQSMPQPQIHPQSMPHPQIHPQSMPLPQIHPQSMPQSPTQPQAMPQPKIHPQAMPPSQAHAQSMVHIQTYPQPKTQSQSTAQVQVHPQPMARPSHVHSPTQHQAQAQPLPLGQTQGRSQPMPPYPTHAQPEVQHQVPMSQGQIHAWTQARVSSPMSAQHPQATAQPPSYPPAYPPAYPQAQSPSQQWTSKLEPQNQPNTQQRHPISPPYPPQMGQIPQSQAYPTIQALPQSPQPGPQQGPQAVSIGFSHMGPSYARHVQTQPQHWPQSQPQVSPQTAMQQQQTWVQASPQIPPYPVPYPQPYPQPQTQQYSQVQHQTQLNPQPQMQAQAPPLSQPPHQAHPQLKPQLQAQSQTNIQRQPLVQAKPQAQTQQPPPQPRHQAQLQSQQKIPTQPKGESSQQSKPLAPLAPYPDVQSPTQPKVQSPTKPKAEPMPQPLPVPQLPPQSMDRSSIKSETPPQPKPQAQTAPLHKAQSATQPKVQSTIQPKSESSPKAQTAKQTEAQSPTQPKAQSFQQPKTQEQFPPQLQFQAHSPPLPKSQTGPQSKAQSPPQARPQQPQTILLSQVNVRPESMPDSPDLFIKPPALAQAPAQAYTEAYAKAQALARNGFEEAKHCLQEHILETINVFRDKCLSAEQASVKEETLKTLDPELLEEFLRAAKGMEAFCTPPQLRDMEFFTQSIRTQWEAVRADISGFLQQLRFEVTRKEFNKAALQCEMHLSSALENQAQACFSAEGSFAQAGQHLEALKELCDTLSPEDAHCLAQTQLRECETRLADIQRQFSGDQDSSLPDSRIPVAFSDDATTQKEPKRPSDKPQVSAEVSQVTMKTVVLEKREVEKQASVEEEVSKKEALERYENCKRPLQAQLAKIEQSIKDVPSDSVSLKGLHTRLQEIQFLRQETESLWSEFANQCSQCSQLSGNSGLEQQKAGLQDQWRGQQSKLQRRGSSLGAALRQIDSTENHMVDFTDRLDRYLRQPKDITVFTPANSNILKDIKELDDNIQSELDQLSRLDPESSDLDPRDCFPLSREVETHRSSLDQLRQQVRKSEAAARALDRFLMSLRTVDEDISGVQGAPCSDTVILQDCRSKLALIRQSVDSLKEKAPQLDALLQGARLTVTRDGAPASCLDMVTALVRRLEEADSGLASQQKGLQKETQSRSLGLRKRTLLGDLRKLQETIEAQGLKEPTMPAVQHRLRALSDLEGQVQAVQAELQNLHELQDQQGGGEELLQELDTQWKDTQRAFKDRKKQCSILLELLKKFQACRSQLSSTMQKAEQTISDQASYLGKENLQRNITMVSNIKEGLGGVGERMEEMKGVCRQLQSQLKNFPDCSETPFEAEADTLLDNWLDMTEKTDAYIDNLQVGQELWEKQLMLGGEVDSWAGAKLALFAESHHFQSEQQVLAMKDEIHANEENIEHFHKKSVEIQAMLQGKEAPLELQVMETQLRKRMEQVKELFADCSDVFEELVAVKKHLSEKVEECQSAVEGIQCSLSSVDASQPKAEEQIQHLCDDLESQEEQAEVALTEVGLVSSVASPQVLEALSVDCTRLKEAISRTRDMIHLKREERDKGLLKVITVEKQLFEEWFQNLQLSVNECFEHPESRADVETFLQRLASFLKSKDAERRLDQLKDQRERGSQQLPPQQLSEFTDWLKEQQKEVATFRTHCQNRQEQMEPLLRDLNSLQKQHDSFREWLQYKEKHAVESEKIKLFLKDLQDESGRAETLAELLASIRKQGVRAESLLKDSDNLIQRYRNLVARLQKQAEAQGAMLGKLEEFNSQAKSTRSWITDLMKPLTSPGSQTEDLKRKAQAILTSKPEGDSEVNNLRRQSETLCAQEDLDKGRKQEVQQTVKETEEQWRAALQTAEKNLNQAEKQALLEKDLDAVKTQNESVQSWIRDQQQNLQSLGGCMQVEEKLQIAKATLSSKPDGDAKLQDLKRQCQSVCENQGLDESRRREVQDAVRQSEEQWRKVLQAAEEGLKKAETEAATGKDFDVFKTQNESIQSWIKEQKQKLLSLGGQMPLEERLQVAQAVINSKPEGESKLLALKTQAEALCEHLEESRKAEVQQLVKDSEQQWRNVVQAARQAELRSLTDDFDTQSKNTQSWIRDRQQKLQSVGAHTPPDERCHTAQDILSSKPEGDCTVNNLRRRAQGLCDHPDADQGRKVHVQKTIRDTEEQWKTVLQAAKQVEAAAGAEISQKTEKRTLELKEFETQQHDTVRWLTDFQQQLDSLKSQTKPKDRLQSAQAVISSKTKGDSMLQELKRQSQILCGQDLEEPTKQEVQQKVRGAEEQLVKVLQSAKQAQDQAEKQCALEGELKEYEALKEDTKAWLEEKQKSLVSLDVQADPERTITTAQTILSCKPEGDSKLTKLRKRSQSLSDQEDLEETLRQDTQQTVKESEEQWRTVLETAENTLKKAEVHYSLSRELEAFRSKAGSTKAWVKKLQQQADSKGSGTQGSRAEIEDRLNTAQAILSSKSKGEAQVMELKRRVESLCEQEDLQGDKKLEVQKMVQDTEQQWRTVLQAAEDTQRQLKGVVERLGSCQYQQGQAEARLSEYQKQTSGLPRVFPWPGLGERRQAVEQARTLLEQSTALAPVLSNLRTQATELFEITQDIGWSDQSATDKEKSIPPLLKELTEAVANLEQGMVTERQCTQLVEQHVAAQDWLREHVKGLGAPPADRKGLHNTVNTLKALLQTVDREQREMKELDSARDSLLSLCSPGGRDALTLEVSHLHDLCATSEREVRERLAACEVRLEEQDSQVAKKAQGLKDKAAVLQWELRSLDQALSYSEPQNNIDQLQQHWNSLQ</sequence>